<proteinExistence type="inferred from homology"/>
<evidence type="ECO:0000256" key="9">
    <source>
        <dbReference type="ARBA" id="ARBA00022968"/>
    </source>
</evidence>
<dbReference type="InterPro" id="IPR035518">
    <property type="entry name" value="DPG_synthase"/>
</dbReference>
<evidence type="ECO:0000256" key="11">
    <source>
        <dbReference type="ARBA" id="ARBA00023136"/>
    </source>
</evidence>
<dbReference type="InterPro" id="IPR029044">
    <property type="entry name" value="Nucleotide-diphossugar_trans"/>
</dbReference>
<dbReference type="PANTHER" id="PTHR10859">
    <property type="entry name" value="GLYCOSYL TRANSFERASE"/>
    <property type="match status" value="1"/>
</dbReference>
<keyword evidence="9" id="KW-0735">Signal-anchor</keyword>
<dbReference type="InterPro" id="IPR001173">
    <property type="entry name" value="Glyco_trans_2-like"/>
</dbReference>
<feature type="transmembrane region" description="Helical" evidence="13">
    <location>
        <begin position="256"/>
        <end position="278"/>
    </location>
</feature>
<protein>
    <recommendedName>
        <fullName evidence="4">dolichyl-phosphate beta-glucosyltransferase</fullName>
        <ecNumber evidence="4">2.4.1.117</ecNumber>
    </recommendedName>
</protein>
<dbReference type="SUPFAM" id="SSF53448">
    <property type="entry name" value="Nucleotide-diphospho-sugar transferases"/>
    <property type="match status" value="1"/>
</dbReference>
<dbReference type="RefSeq" id="WP_152262980.1">
    <property type="nucleotide sequence ID" value="NZ_VOKX01000014.1"/>
</dbReference>
<feature type="transmembrane region" description="Helical" evidence="13">
    <location>
        <begin position="477"/>
        <end position="497"/>
    </location>
</feature>
<keyword evidence="6 15" id="KW-0808">Transferase</keyword>
<dbReference type="EMBL" id="VOKX01000014">
    <property type="protein sequence ID" value="KAB7848294.1"/>
    <property type="molecule type" value="Genomic_DNA"/>
</dbReference>
<feature type="domain" description="Glycosyltransferase 2-like" evidence="14">
    <location>
        <begin position="23"/>
        <end position="155"/>
    </location>
</feature>
<dbReference type="OrthoDB" id="2369748at2"/>
<dbReference type="AlphaFoldDB" id="A0A5N5WAR1"/>
<organism evidence="15 16">
    <name type="scientific">Streptomyces mobaraensis</name>
    <name type="common">Streptoverticillium mobaraense</name>
    <dbReference type="NCBI Taxonomy" id="35621"/>
    <lineage>
        <taxon>Bacteria</taxon>
        <taxon>Bacillati</taxon>
        <taxon>Actinomycetota</taxon>
        <taxon>Actinomycetes</taxon>
        <taxon>Kitasatosporales</taxon>
        <taxon>Streptomycetaceae</taxon>
        <taxon>Streptomyces</taxon>
    </lineage>
</organism>
<comment type="similarity">
    <text evidence="3">Belongs to the glycosyltransferase 2 family.</text>
</comment>
<dbReference type="EC" id="2.4.1.117" evidence="4"/>
<comment type="pathway">
    <text evidence="2">Protein modification; protein glycosylation.</text>
</comment>
<evidence type="ECO:0000256" key="3">
    <source>
        <dbReference type="ARBA" id="ARBA00006739"/>
    </source>
</evidence>
<keyword evidence="5" id="KW-0328">Glycosyltransferase</keyword>
<keyword evidence="8" id="KW-0256">Endoplasmic reticulum</keyword>
<evidence type="ECO:0000256" key="10">
    <source>
        <dbReference type="ARBA" id="ARBA00022989"/>
    </source>
</evidence>
<comment type="subcellular location">
    <subcellularLocation>
        <location evidence="1">Endoplasmic reticulum membrane</location>
        <topology evidence="1">Single-pass membrane protein</topology>
    </subcellularLocation>
</comment>
<feature type="transmembrane region" description="Helical" evidence="13">
    <location>
        <begin position="654"/>
        <end position="672"/>
    </location>
</feature>
<dbReference type="GO" id="GO:0004581">
    <property type="term" value="F:dolichyl-phosphate beta-glucosyltransferase activity"/>
    <property type="evidence" value="ECO:0007669"/>
    <property type="project" value="UniProtKB-EC"/>
</dbReference>
<feature type="transmembrane region" description="Helical" evidence="13">
    <location>
        <begin position="549"/>
        <end position="566"/>
    </location>
</feature>
<dbReference type="Gene3D" id="3.90.550.10">
    <property type="entry name" value="Spore Coat Polysaccharide Biosynthesis Protein SpsA, Chain A"/>
    <property type="match status" value="1"/>
</dbReference>
<evidence type="ECO:0000256" key="5">
    <source>
        <dbReference type="ARBA" id="ARBA00022676"/>
    </source>
</evidence>
<comment type="catalytic activity">
    <reaction evidence="12">
        <text>a di-trans,poly-cis-dolichyl phosphate + UDP-alpha-D-glucose = a di-trans,poly-cis-dolichyl beta-D-glucosyl phosphate + UDP</text>
        <dbReference type="Rhea" id="RHEA:15401"/>
        <dbReference type="Rhea" id="RHEA-COMP:19498"/>
        <dbReference type="Rhea" id="RHEA-COMP:19502"/>
        <dbReference type="ChEBI" id="CHEBI:57525"/>
        <dbReference type="ChEBI" id="CHEBI:57683"/>
        <dbReference type="ChEBI" id="CHEBI:58223"/>
        <dbReference type="ChEBI" id="CHEBI:58885"/>
        <dbReference type="EC" id="2.4.1.117"/>
    </reaction>
    <physiologicalReaction direction="left-to-right" evidence="12">
        <dbReference type="Rhea" id="RHEA:15402"/>
    </physiologicalReaction>
</comment>
<evidence type="ECO:0000256" key="8">
    <source>
        <dbReference type="ARBA" id="ARBA00022824"/>
    </source>
</evidence>
<keyword evidence="10 13" id="KW-1133">Transmembrane helix</keyword>
<feature type="transmembrane region" description="Helical" evidence="13">
    <location>
        <begin position="616"/>
        <end position="634"/>
    </location>
</feature>
<keyword evidence="11 13" id="KW-0472">Membrane</keyword>
<feature type="transmembrane region" description="Helical" evidence="13">
    <location>
        <begin position="348"/>
        <end position="367"/>
    </location>
</feature>
<dbReference type="PANTHER" id="PTHR10859:SF91">
    <property type="entry name" value="DOLICHYL-PHOSPHATE BETA-GLUCOSYLTRANSFERASE"/>
    <property type="match status" value="1"/>
</dbReference>
<evidence type="ECO:0000256" key="7">
    <source>
        <dbReference type="ARBA" id="ARBA00022692"/>
    </source>
</evidence>
<evidence type="ECO:0000256" key="4">
    <source>
        <dbReference type="ARBA" id="ARBA00012583"/>
    </source>
</evidence>
<evidence type="ECO:0000313" key="15">
    <source>
        <dbReference type="EMBL" id="KAB7848294.1"/>
    </source>
</evidence>
<dbReference type="Pfam" id="PF00535">
    <property type="entry name" value="Glycos_transf_2"/>
    <property type="match status" value="1"/>
</dbReference>
<dbReference type="GO" id="GO:0006487">
    <property type="term" value="P:protein N-linked glycosylation"/>
    <property type="evidence" value="ECO:0007669"/>
    <property type="project" value="TreeGrafter"/>
</dbReference>
<keyword evidence="16" id="KW-1185">Reference proteome</keyword>
<evidence type="ECO:0000256" key="13">
    <source>
        <dbReference type="SAM" id="Phobius"/>
    </source>
</evidence>
<dbReference type="CDD" id="cd04188">
    <property type="entry name" value="DPG_synthase"/>
    <property type="match status" value="1"/>
</dbReference>
<reference evidence="15 16" key="1">
    <citation type="journal article" date="2019" name="Microb. Cell Fact.">
        <title>Exploring novel herbicidin analogues by transcriptional regulator overexpression and MS/MS molecular networking.</title>
        <authorList>
            <person name="Shi Y."/>
            <person name="Gu R."/>
            <person name="Li Y."/>
            <person name="Wang X."/>
            <person name="Ren W."/>
            <person name="Li X."/>
            <person name="Wang L."/>
            <person name="Xie Y."/>
            <person name="Hong B."/>
        </authorList>
    </citation>
    <scope>NUCLEOTIDE SEQUENCE [LARGE SCALE GENOMIC DNA]</scope>
    <source>
        <strain evidence="15 16">US-43</strain>
    </source>
</reference>
<feature type="transmembrane region" description="Helical" evidence="13">
    <location>
        <begin position="448"/>
        <end position="465"/>
    </location>
</feature>
<evidence type="ECO:0000313" key="16">
    <source>
        <dbReference type="Proteomes" id="UP000327000"/>
    </source>
</evidence>
<evidence type="ECO:0000256" key="12">
    <source>
        <dbReference type="ARBA" id="ARBA00045097"/>
    </source>
</evidence>
<dbReference type="Proteomes" id="UP000327000">
    <property type="component" value="Unassembled WGS sequence"/>
</dbReference>
<keyword evidence="7 13" id="KW-0812">Transmembrane</keyword>
<comment type="caution">
    <text evidence="15">The sequence shown here is derived from an EMBL/GenBank/DDBJ whole genome shotgun (WGS) entry which is preliminary data.</text>
</comment>
<evidence type="ECO:0000256" key="6">
    <source>
        <dbReference type="ARBA" id="ARBA00022679"/>
    </source>
</evidence>
<gene>
    <name evidence="15" type="ORF">FRZ00_08180</name>
</gene>
<evidence type="ECO:0000256" key="1">
    <source>
        <dbReference type="ARBA" id="ARBA00004389"/>
    </source>
</evidence>
<feature type="transmembrane region" description="Helical" evidence="13">
    <location>
        <begin position="379"/>
        <end position="395"/>
    </location>
</feature>
<feature type="transmembrane region" description="Helical" evidence="13">
    <location>
        <begin position="573"/>
        <end position="596"/>
    </location>
</feature>
<sequence>MTSHTPPPPPADGPPAAGSVGLSVVVPAYNEEDRLAPSLKAIRAHLDAEGPETWELIVVDDGSTDGTADVVRSAAAEDPRIRLLGSPANRGKGHAVRTGVLASRGRRVLVTDADLAAPIAELPLLTARLDEGAAAAVGSRALPGSRIGIRQHALREAMGRAGAGVIRALAAPGVRDTQCGFKLFEGERARIAFAASRLNGWAFDVEILRYFRQRGWVVAEVPVRWDHRPGSKVRAPAYAAVLGDLVRLRMRAVHPAGLAIAGLYLLLALFLYGGLWAAPDSAYLVDSASDQQQWEWFFAVTADNVAHLRDPLFTDLQNHPYGVNLMANTAMLGISVPLAPLTLALGPHVTWAVVLTGGVAATAWAWYRLLAKRFVRARWAAALGGGFCAFAPPMVSHGTAHPNFAVLFVIPLIIERAVRLCEGRRVRRDGVILGLLLVYQVFLGEEVLLLAATGLLLFAFGYAVAAPTAARAAAGPLLRGLGVAAAVAVPLLAVPLYRQFFGAQSYHSVLHGSVGNNPMALLEFATRSLAGDEHKAAALSLNRTEENAFFGWPLVLLATVLVVRMWRRPLVRALGFTALAAAVLSLGRDIALPGTVHTLPGPWRVVGELPLFESVIESRTAMVCVPALGILLALACDRAAARRPRDERERSRRLLAWAALAAALVPLLPTPYRTVERAPVPEFVAAGHWRDYVRPGRTLVPVPVPDPGQVAALDWQARADFGFALPGGYFNGPYGPDRRGIYGPVPTVTSELLKKVRETGRTADVDDRTRRAFGRDLATWRADAVVLPPQDQGTPLRETLQRLIGRAPERVGGVWVWDVRDGV</sequence>
<accession>A0A5N5WAR1</accession>
<evidence type="ECO:0000256" key="2">
    <source>
        <dbReference type="ARBA" id="ARBA00004922"/>
    </source>
</evidence>
<name>A0A5N5WAR1_STRMB</name>
<evidence type="ECO:0000259" key="14">
    <source>
        <dbReference type="Pfam" id="PF00535"/>
    </source>
</evidence>